<feature type="transmembrane region" description="Helical" evidence="7">
    <location>
        <begin position="207"/>
        <end position="229"/>
    </location>
</feature>
<evidence type="ECO:0000256" key="2">
    <source>
        <dbReference type="ARBA" id="ARBA00007362"/>
    </source>
</evidence>
<sequence>MEDKSWRWVLVTAIAPIAWGSTYYVTRQVLPADAPLWGAVIRCLPAGLLVLLLVRRLPRGSWWWRSFVLGTLTVGGLNVLVYVTAQLLPTSLAATLMSTSAAAMLLLSWLVLRQRPSLVAVLGALVGITGVVVIMGFGGGPVNGWGVVASIGAMLSSSLGFVLTARWGADVAPLTMTSWQLVAGSLVVLPFALIVDGAPPAVDGPALAGFAYVILVATALAYAAWFTGLARLPGSVVGVIGLLNPVTGVALGVFLAAEPFGILQAVGLLLVIAGVLLGVTVRRPRQPDAARPPRAPSASPPGPRPCGNPAPR</sequence>
<evidence type="ECO:0000256" key="4">
    <source>
        <dbReference type="ARBA" id="ARBA00022989"/>
    </source>
</evidence>
<feature type="transmembrane region" description="Helical" evidence="7">
    <location>
        <begin position="66"/>
        <end position="85"/>
    </location>
</feature>
<dbReference type="InterPro" id="IPR000620">
    <property type="entry name" value="EamA_dom"/>
</dbReference>
<gene>
    <name evidence="9" type="ORF">EDD28_1766</name>
</gene>
<dbReference type="AlphaFoldDB" id="A0A3N2DBQ2"/>
<evidence type="ECO:0000256" key="7">
    <source>
        <dbReference type="SAM" id="Phobius"/>
    </source>
</evidence>
<dbReference type="EMBL" id="RKHQ01000001">
    <property type="protein sequence ID" value="ROR97173.1"/>
    <property type="molecule type" value="Genomic_DNA"/>
</dbReference>
<reference evidence="9 10" key="1">
    <citation type="submission" date="2018-11" db="EMBL/GenBank/DDBJ databases">
        <title>Sequencing the genomes of 1000 actinobacteria strains.</title>
        <authorList>
            <person name="Klenk H.-P."/>
        </authorList>
    </citation>
    <scope>NUCLEOTIDE SEQUENCE [LARGE SCALE GENOMIC DNA]</scope>
    <source>
        <strain evidence="9 10">DSM 13521</strain>
    </source>
</reference>
<evidence type="ECO:0000256" key="1">
    <source>
        <dbReference type="ARBA" id="ARBA00004141"/>
    </source>
</evidence>
<dbReference type="OrthoDB" id="5430053at2"/>
<accession>A0A3N2DBQ2</accession>
<comment type="subcellular location">
    <subcellularLocation>
        <location evidence="1">Membrane</location>
        <topology evidence="1">Multi-pass membrane protein</topology>
    </subcellularLocation>
</comment>
<feature type="transmembrane region" description="Helical" evidence="7">
    <location>
        <begin position="262"/>
        <end position="281"/>
    </location>
</feature>
<feature type="transmembrane region" description="Helical" evidence="7">
    <location>
        <begin position="91"/>
        <end position="112"/>
    </location>
</feature>
<keyword evidence="5 7" id="KW-0472">Membrane</keyword>
<feature type="region of interest" description="Disordered" evidence="6">
    <location>
        <begin position="285"/>
        <end position="312"/>
    </location>
</feature>
<proteinExistence type="inferred from homology"/>
<name>A0A3N2DBQ2_9MICO</name>
<evidence type="ECO:0000313" key="9">
    <source>
        <dbReference type="EMBL" id="ROR97173.1"/>
    </source>
</evidence>
<keyword evidence="3 7" id="KW-0812">Transmembrane</keyword>
<feature type="transmembrane region" description="Helical" evidence="7">
    <location>
        <begin position="177"/>
        <end position="195"/>
    </location>
</feature>
<feature type="transmembrane region" description="Helical" evidence="7">
    <location>
        <begin position="144"/>
        <end position="165"/>
    </location>
</feature>
<feature type="transmembrane region" description="Helical" evidence="7">
    <location>
        <begin position="236"/>
        <end position="256"/>
    </location>
</feature>
<dbReference type="SUPFAM" id="SSF103481">
    <property type="entry name" value="Multidrug resistance efflux transporter EmrE"/>
    <property type="match status" value="2"/>
</dbReference>
<dbReference type="InterPro" id="IPR037185">
    <property type="entry name" value="EmrE-like"/>
</dbReference>
<dbReference type="Proteomes" id="UP000275356">
    <property type="component" value="Unassembled WGS sequence"/>
</dbReference>
<dbReference type="PANTHER" id="PTHR32322:SF2">
    <property type="entry name" value="EAMA DOMAIN-CONTAINING PROTEIN"/>
    <property type="match status" value="1"/>
</dbReference>
<feature type="domain" description="EamA" evidence="8">
    <location>
        <begin position="7"/>
        <end position="135"/>
    </location>
</feature>
<organism evidence="9 10">
    <name type="scientific">Salana multivorans</name>
    <dbReference type="NCBI Taxonomy" id="120377"/>
    <lineage>
        <taxon>Bacteria</taxon>
        <taxon>Bacillati</taxon>
        <taxon>Actinomycetota</taxon>
        <taxon>Actinomycetes</taxon>
        <taxon>Micrococcales</taxon>
        <taxon>Beutenbergiaceae</taxon>
        <taxon>Salana</taxon>
    </lineage>
</organism>
<dbReference type="Pfam" id="PF00892">
    <property type="entry name" value="EamA"/>
    <property type="match status" value="2"/>
</dbReference>
<dbReference type="RefSeq" id="WP_123739261.1">
    <property type="nucleotide sequence ID" value="NZ_RKHQ01000001.1"/>
</dbReference>
<dbReference type="GO" id="GO:0016020">
    <property type="term" value="C:membrane"/>
    <property type="evidence" value="ECO:0007669"/>
    <property type="project" value="UniProtKB-SubCell"/>
</dbReference>
<feature type="transmembrane region" description="Helical" evidence="7">
    <location>
        <begin position="119"/>
        <end position="138"/>
    </location>
</feature>
<keyword evidence="10" id="KW-1185">Reference proteome</keyword>
<feature type="compositionally biased region" description="Pro residues" evidence="6">
    <location>
        <begin position="293"/>
        <end position="312"/>
    </location>
</feature>
<keyword evidence="4 7" id="KW-1133">Transmembrane helix</keyword>
<evidence type="ECO:0000256" key="3">
    <source>
        <dbReference type="ARBA" id="ARBA00022692"/>
    </source>
</evidence>
<feature type="transmembrane region" description="Helical" evidence="7">
    <location>
        <begin position="36"/>
        <end position="54"/>
    </location>
</feature>
<comment type="similarity">
    <text evidence="2">Belongs to the EamA transporter family.</text>
</comment>
<evidence type="ECO:0000259" key="8">
    <source>
        <dbReference type="Pfam" id="PF00892"/>
    </source>
</evidence>
<comment type="caution">
    <text evidence="9">The sequence shown here is derived from an EMBL/GenBank/DDBJ whole genome shotgun (WGS) entry which is preliminary data.</text>
</comment>
<dbReference type="PANTHER" id="PTHR32322">
    <property type="entry name" value="INNER MEMBRANE TRANSPORTER"/>
    <property type="match status" value="1"/>
</dbReference>
<evidence type="ECO:0000313" key="10">
    <source>
        <dbReference type="Proteomes" id="UP000275356"/>
    </source>
</evidence>
<evidence type="ECO:0000256" key="5">
    <source>
        <dbReference type="ARBA" id="ARBA00023136"/>
    </source>
</evidence>
<evidence type="ECO:0000256" key="6">
    <source>
        <dbReference type="SAM" id="MobiDB-lite"/>
    </source>
</evidence>
<protein>
    <submittedName>
        <fullName evidence="9">Putative blue pigment (Indigoidine) exporter</fullName>
    </submittedName>
</protein>
<dbReference type="InterPro" id="IPR050638">
    <property type="entry name" value="AA-Vitamin_Transporters"/>
</dbReference>
<feature type="domain" description="EamA" evidence="8">
    <location>
        <begin position="145"/>
        <end position="277"/>
    </location>
</feature>